<feature type="compositionally biased region" description="Acidic residues" evidence="1">
    <location>
        <begin position="375"/>
        <end position="392"/>
    </location>
</feature>
<protein>
    <recommendedName>
        <fullName evidence="4">C2H2-type domain-containing protein</fullName>
    </recommendedName>
</protein>
<proteinExistence type="predicted"/>
<evidence type="ECO:0000256" key="1">
    <source>
        <dbReference type="SAM" id="MobiDB-lite"/>
    </source>
</evidence>
<dbReference type="Proteomes" id="UP000249829">
    <property type="component" value="Unassembled WGS sequence"/>
</dbReference>
<dbReference type="AlphaFoldDB" id="A0A2V5I3F8"/>
<feature type="region of interest" description="Disordered" evidence="1">
    <location>
        <begin position="362"/>
        <end position="404"/>
    </location>
</feature>
<dbReference type="STRING" id="1450538.A0A2V5I3F8"/>
<organism evidence="2 3">
    <name type="scientific">Aspergillus violaceofuscus (strain CBS 115571)</name>
    <dbReference type="NCBI Taxonomy" id="1450538"/>
    <lineage>
        <taxon>Eukaryota</taxon>
        <taxon>Fungi</taxon>
        <taxon>Dikarya</taxon>
        <taxon>Ascomycota</taxon>
        <taxon>Pezizomycotina</taxon>
        <taxon>Eurotiomycetes</taxon>
        <taxon>Eurotiomycetidae</taxon>
        <taxon>Eurotiales</taxon>
        <taxon>Aspergillaceae</taxon>
        <taxon>Aspergillus</taxon>
    </lineage>
</organism>
<accession>A0A2V5I3F8</accession>
<sequence>MSNNWSLVYHKLFPGPGYTTGSVLVGHLEDFVEELCLECAHPNQSNRLDSLRQFQQDLRGLVAECDWLHDLETSRYFDRRIYELDYRAMCWNLSGMRKCLVQELTDSVWNRLYTHFNRFLRHLRTLSFMKRETKELQEALAGSFHRAANITLLPNDKSVQLKWFLYAACKTRYPRADPRLWVQISNLIRARRRAITCQPGHHYPRATADFTRTIELPPIPGRLPGKPFIRCPYCEHRFLSRNLSQSEWRRHLMHDLRPYLCMWALCPHTFSSIDAWLNHLKDANAHPAKLLASFLSECPFCGIPCADSQWSSVEKLLRHIAGRHLEEIFLLALPGGPTDLFLNVFLREEKISLEPYEAPEISEAHEADYMPFGSPEDDEVEESVDTEEDDGLTSEGVRSPRSLI</sequence>
<gene>
    <name evidence="2" type="ORF">BO99DRAFT_437593</name>
</gene>
<name>A0A2V5I3F8_ASPV1</name>
<keyword evidence="3" id="KW-1185">Reference proteome</keyword>
<evidence type="ECO:0000313" key="2">
    <source>
        <dbReference type="EMBL" id="PYI14156.1"/>
    </source>
</evidence>
<dbReference type="OMA" id="HEADYMP"/>
<reference evidence="2 3" key="1">
    <citation type="submission" date="2018-02" db="EMBL/GenBank/DDBJ databases">
        <title>The genomes of Aspergillus section Nigri reveals drivers in fungal speciation.</title>
        <authorList>
            <consortium name="DOE Joint Genome Institute"/>
            <person name="Vesth T.C."/>
            <person name="Nybo J."/>
            <person name="Theobald S."/>
            <person name="Brandl J."/>
            <person name="Frisvad J.C."/>
            <person name="Nielsen K.F."/>
            <person name="Lyhne E.K."/>
            <person name="Kogle M.E."/>
            <person name="Kuo A."/>
            <person name="Riley R."/>
            <person name="Clum A."/>
            <person name="Nolan M."/>
            <person name="Lipzen A."/>
            <person name="Salamov A."/>
            <person name="Henrissat B."/>
            <person name="Wiebenga A."/>
            <person name="De vries R.P."/>
            <person name="Grigoriev I.V."/>
            <person name="Mortensen U.H."/>
            <person name="Andersen M.R."/>
            <person name="Baker S.E."/>
        </authorList>
    </citation>
    <scope>NUCLEOTIDE SEQUENCE [LARGE SCALE GENOMIC DNA]</scope>
    <source>
        <strain evidence="2 3">CBS 115571</strain>
    </source>
</reference>
<dbReference type="EMBL" id="KZ825219">
    <property type="protein sequence ID" value="PYI14156.1"/>
    <property type="molecule type" value="Genomic_DNA"/>
</dbReference>
<evidence type="ECO:0000313" key="3">
    <source>
        <dbReference type="Proteomes" id="UP000249829"/>
    </source>
</evidence>
<evidence type="ECO:0008006" key="4">
    <source>
        <dbReference type="Google" id="ProtNLM"/>
    </source>
</evidence>